<accession>A0A7W5G8G5</accession>
<evidence type="ECO:0000313" key="2">
    <source>
        <dbReference type="EMBL" id="MBB3151059.1"/>
    </source>
</evidence>
<dbReference type="RefSeq" id="WP_376769650.1">
    <property type="nucleotide sequence ID" value="NZ_CBCSLB010000009.1"/>
</dbReference>
<dbReference type="Proteomes" id="UP000518605">
    <property type="component" value="Unassembled WGS sequence"/>
</dbReference>
<dbReference type="PANTHER" id="PTHR35788">
    <property type="entry name" value="EXPORTED PROTEIN-RELATED"/>
    <property type="match status" value="1"/>
</dbReference>
<dbReference type="Pfam" id="PF04294">
    <property type="entry name" value="VanW"/>
    <property type="match status" value="1"/>
</dbReference>
<gene>
    <name evidence="2" type="ORF">FHS16_001093</name>
</gene>
<reference evidence="2 3" key="1">
    <citation type="submission" date="2020-08" db="EMBL/GenBank/DDBJ databases">
        <title>Genomic Encyclopedia of Type Strains, Phase III (KMG-III): the genomes of soil and plant-associated and newly described type strains.</title>
        <authorList>
            <person name="Whitman W."/>
        </authorList>
    </citation>
    <scope>NUCLEOTIDE SEQUENCE [LARGE SCALE GENOMIC DNA]</scope>
    <source>
        <strain evidence="2 3">CECT 8234</strain>
    </source>
</reference>
<name>A0A7W5G8G5_9BACL</name>
<dbReference type="EMBL" id="JACHXW010000002">
    <property type="protein sequence ID" value="MBB3151059.1"/>
    <property type="molecule type" value="Genomic_DNA"/>
</dbReference>
<evidence type="ECO:0000256" key="1">
    <source>
        <dbReference type="SAM" id="MobiDB-lite"/>
    </source>
</evidence>
<feature type="region of interest" description="Disordered" evidence="1">
    <location>
        <begin position="302"/>
        <end position="329"/>
    </location>
</feature>
<proteinExistence type="predicted"/>
<comment type="caution">
    <text evidence="2">The sequence shown here is derived from an EMBL/GenBank/DDBJ whole genome shotgun (WGS) entry which is preliminary data.</text>
</comment>
<dbReference type="AlphaFoldDB" id="A0A7W5G8G5"/>
<keyword evidence="3" id="KW-1185">Reference proteome</keyword>
<sequence length="329" mass="36503">MNHTTTNTAVWGRLSTMGLHWIIAIMMMLQQGVYADSLVIEQGGQALTELGRVEYSDSSAGIPLIDHIKLEEGIAAIDKRVQKPAMNATLDGAGRIIPEHAGSKLDRHALKIQFYRFIFEGGFSQLEAPMEVVYPKVDSELLSAIKVKKIGYYATYYNPNNKNRTHNVHLAAQAINNYVVFPNERFSFNKVVGQRTKESGYLRAPVIVRGEMSEDIGGGICQISSTLFNAADRAGLQIVERYSHSRNVKYVPSGRDATVSWDGPDFVFKNKYDHPVLIRAYAHGGQVSIVICSSDDIKLKPRQVPSASKQLPEEVHPEVGAGSTDRKRE</sequence>
<dbReference type="InterPro" id="IPR052913">
    <property type="entry name" value="Glycopeptide_resist_protein"/>
</dbReference>
<dbReference type="PANTHER" id="PTHR35788:SF1">
    <property type="entry name" value="EXPORTED PROTEIN"/>
    <property type="match status" value="1"/>
</dbReference>
<protein>
    <submittedName>
        <fullName evidence="2">Vancomycin resistance protein YoaR</fullName>
    </submittedName>
</protein>
<organism evidence="2 3">
    <name type="scientific">Paenibacillus endophyticus</name>
    <dbReference type="NCBI Taxonomy" id="1294268"/>
    <lineage>
        <taxon>Bacteria</taxon>
        <taxon>Bacillati</taxon>
        <taxon>Bacillota</taxon>
        <taxon>Bacilli</taxon>
        <taxon>Bacillales</taxon>
        <taxon>Paenibacillaceae</taxon>
        <taxon>Paenibacillus</taxon>
    </lineage>
</organism>
<dbReference type="InterPro" id="IPR007391">
    <property type="entry name" value="Vancomycin_resist_VanW"/>
</dbReference>
<evidence type="ECO:0000313" key="3">
    <source>
        <dbReference type="Proteomes" id="UP000518605"/>
    </source>
</evidence>